<dbReference type="RefSeq" id="WP_143165678.1">
    <property type="nucleotide sequence ID" value="NZ_FQXG01000004.1"/>
</dbReference>
<reference evidence="2 3" key="1">
    <citation type="submission" date="2016-11" db="EMBL/GenBank/DDBJ databases">
        <authorList>
            <person name="Jaros S."/>
            <person name="Januszkiewicz K."/>
            <person name="Wedrychowicz H."/>
        </authorList>
    </citation>
    <scope>NUCLEOTIDE SEQUENCE [LARGE SCALE GENOMIC DNA]</scope>
    <source>
        <strain evidence="2 3">DSM 16917</strain>
    </source>
</reference>
<dbReference type="InterPro" id="IPR046160">
    <property type="entry name" value="DUF6162"/>
</dbReference>
<dbReference type="OrthoDB" id="95459at2"/>
<keyword evidence="1" id="KW-0812">Transmembrane</keyword>
<keyword evidence="1" id="KW-1133">Transmembrane helix</keyword>
<dbReference type="Proteomes" id="UP000184268">
    <property type="component" value="Unassembled WGS sequence"/>
</dbReference>
<evidence type="ECO:0000313" key="2">
    <source>
        <dbReference type="EMBL" id="SHH72793.1"/>
    </source>
</evidence>
<dbReference type="Pfam" id="PF19659">
    <property type="entry name" value="DUF6162"/>
    <property type="match status" value="1"/>
</dbReference>
<evidence type="ECO:0000313" key="3">
    <source>
        <dbReference type="Proteomes" id="UP000184268"/>
    </source>
</evidence>
<accession>A0A1M5VCZ6</accession>
<dbReference type="EMBL" id="FQXG01000004">
    <property type="protein sequence ID" value="SHH72793.1"/>
    <property type="molecule type" value="Genomic_DNA"/>
</dbReference>
<dbReference type="STRING" id="299255.SAMN02745129_2701"/>
<feature type="transmembrane region" description="Helical" evidence="1">
    <location>
        <begin position="20"/>
        <end position="39"/>
    </location>
</feature>
<sequence>MMRATTVQRVKPDNGVREGMWVGSAIAGLLLFAVTALPFHQAQSHDHGLAQHQVSDRDIDSDNHALFAELRIAFEEIRDLYQDNGQQWPEITELQDEFLPPFVEDMSWQRQGAHRWQHLGDGEYLGQPGQDSAPAVLLLAAQQPAQIWFHPAPVAGATDTNIDQLIHQGWKQLVNAQATPGHHH</sequence>
<organism evidence="2 3">
    <name type="scientific">Ferrimonas marina</name>
    <dbReference type="NCBI Taxonomy" id="299255"/>
    <lineage>
        <taxon>Bacteria</taxon>
        <taxon>Pseudomonadati</taxon>
        <taxon>Pseudomonadota</taxon>
        <taxon>Gammaproteobacteria</taxon>
        <taxon>Alteromonadales</taxon>
        <taxon>Ferrimonadaceae</taxon>
        <taxon>Ferrimonas</taxon>
    </lineage>
</organism>
<keyword evidence="3" id="KW-1185">Reference proteome</keyword>
<evidence type="ECO:0000256" key="1">
    <source>
        <dbReference type="SAM" id="Phobius"/>
    </source>
</evidence>
<protein>
    <submittedName>
        <fullName evidence="2">Uncharacterized protein</fullName>
    </submittedName>
</protein>
<proteinExistence type="predicted"/>
<keyword evidence="1" id="KW-0472">Membrane</keyword>
<name>A0A1M5VCZ6_9GAMM</name>
<gene>
    <name evidence="2" type="ORF">SAMN02745129_2701</name>
</gene>
<dbReference type="AlphaFoldDB" id="A0A1M5VCZ6"/>